<evidence type="ECO:0008006" key="3">
    <source>
        <dbReference type="Google" id="ProtNLM"/>
    </source>
</evidence>
<dbReference type="Proteomes" id="UP000266861">
    <property type="component" value="Unassembled WGS sequence"/>
</dbReference>
<accession>A0A397HCR9</accession>
<dbReference type="OrthoDB" id="25620at2759"/>
<keyword evidence="2" id="KW-1185">Reference proteome</keyword>
<comment type="caution">
    <text evidence="1">The sequence shown here is derived from an EMBL/GenBank/DDBJ whole genome shotgun (WGS) entry which is preliminary data.</text>
</comment>
<sequence>MAQSKFKISREGGKFWLHPNSSTVLAPHNPYDFELLVRGSRGSRGSRRSRDGFDVKNICNICDNVSNTVVILNVKRTGEILGGYNSLQWDII</sequence>
<dbReference type="AlphaFoldDB" id="A0A397HCR9"/>
<proteinExistence type="predicted"/>
<dbReference type="EMBL" id="PQFF01000320">
    <property type="protein sequence ID" value="RHZ60905.1"/>
    <property type="molecule type" value="Genomic_DNA"/>
</dbReference>
<reference evidence="1 2" key="1">
    <citation type="submission" date="2018-08" db="EMBL/GenBank/DDBJ databases">
        <title>Genome and evolution of the arbuscular mycorrhizal fungus Diversispora epigaea (formerly Glomus versiforme) and its bacterial endosymbionts.</title>
        <authorList>
            <person name="Sun X."/>
            <person name="Fei Z."/>
            <person name="Harrison M."/>
        </authorList>
    </citation>
    <scope>NUCLEOTIDE SEQUENCE [LARGE SCALE GENOMIC DNA]</scope>
    <source>
        <strain evidence="1 2">IT104</strain>
    </source>
</reference>
<name>A0A397HCR9_9GLOM</name>
<organism evidence="1 2">
    <name type="scientific">Diversispora epigaea</name>
    <dbReference type="NCBI Taxonomy" id="1348612"/>
    <lineage>
        <taxon>Eukaryota</taxon>
        <taxon>Fungi</taxon>
        <taxon>Fungi incertae sedis</taxon>
        <taxon>Mucoromycota</taxon>
        <taxon>Glomeromycotina</taxon>
        <taxon>Glomeromycetes</taxon>
        <taxon>Diversisporales</taxon>
        <taxon>Diversisporaceae</taxon>
        <taxon>Diversispora</taxon>
    </lineage>
</organism>
<evidence type="ECO:0000313" key="2">
    <source>
        <dbReference type="Proteomes" id="UP000266861"/>
    </source>
</evidence>
<evidence type="ECO:0000313" key="1">
    <source>
        <dbReference type="EMBL" id="RHZ60905.1"/>
    </source>
</evidence>
<protein>
    <recommendedName>
        <fullName evidence="3">TLDc domain-containing protein</fullName>
    </recommendedName>
</protein>
<gene>
    <name evidence="1" type="ORF">Glove_350g154</name>
</gene>